<dbReference type="Proteomes" id="UP000238701">
    <property type="component" value="Unassembled WGS sequence"/>
</dbReference>
<feature type="domain" description="Glycosyltransferase 2-like" evidence="6">
    <location>
        <begin position="5"/>
        <end position="133"/>
    </location>
</feature>
<evidence type="ECO:0000256" key="2">
    <source>
        <dbReference type="ARBA" id="ARBA00022475"/>
    </source>
</evidence>
<dbReference type="PANTHER" id="PTHR43646">
    <property type="entry name" value="GLYCOSYLTRANSFERASE"/>
    <property type="match status" value="1"/>
</dbReference>
<dbReference type="Pfam" id="PF00535">
    <property type="entry name" value="Glycos_transf_2"/>
    <property type="match status" value="1"/>
</dbReference>
<name>A0A2U3L1E1_9BACT</name>
<evidence type="ECO:0000313" key="7">
    <source>
        <dbReference type="EMBL" id="SPF45721.1"/>
    </source>
</evidence>
<evidence type="ECO:0000256" key="5">
    <source>
        <dbReference type="ARBA" id="ARBA00023136"/>
    </source>
</evidence>
<evidence type="ECO:0000259" key="6">
    <source>
        <dbReference type="Pfam" id="PF00535"/>
    </source>
</evidence>
<evidence type="ECO:0000313" key="8">
    <source>
        <dbReference type="Proteomes" id="UP000238701"/>
    </source>
</evidence>
<comment type="subcellular location">
    <subcellularLocation>
        <location evidence="1">Cell membrane</location>
    </subcellularLocation>
</comment>
<evidence type="ECO:0000256" key="3">
    <source>
        <dbReference type="ARBA" id="ARBA00022676"/>
    </source>
</evidence>
<evidence type="ECO:0000256" key="4">
    <source>
        <dbReference type="ARBA" id="ARBA00022679"/>
    </source>
</evidence>
<gene>
    <name evidence="7" type="ORF">SBA1_600024</name>
</gene>
<protein>
    <submittedName>
        <fullName evidence="7">Glycosyl transferase, family 2</fullName>
    </submittedName>
</protein>
<keyword evidence="5" id="KW-0472">Membrane</keyword>
<keyword evidence="3" id="KW-0328">Glycosyltransferase</keyword>
<keyword evidence="2" id="KW-1003">Cell membrane</keyword>
<dbReference type="Gene3D" id="3.90.550.10">
    <property type="entry name" value="Spore Coat Polysaccharide Biosynthesis Protein SpsA, Chain A"/>
    <property type="match status" value="1"/>
</dbReference>
<dbReference type="PANTHER" id="PTHR43646:SF2">
    <property type="entry name" value="GLYCOSYLTRANSFERASE 2-LIKE DOMAIN-CONTAINING PROTEIN"/>
    <property type="match status" value="1"/>
</dbReference>
<dbReference type="SUPFAM" id="SSF53448">
    <property type="entry name" value="Nucleotide-diphospho-sugar transferases"/>
    <property type="match status" value="1"/>
</dbReference>
<dbReference type="AlphaFoldDB" id="A0A2U3L1E1"/>
<keyword evidence="4 7" id="KW-0808">Transferase</keyword>
<dbReference type="GO" id="GO:0005886">
    <property type="term" value="C:plasma membrane"/>
    <property type="evidence" value="ECO:0007669"/>
    <property type="project" value="UniProtKB-SubCell"/>
</dbReference>
<sequence>MSSTRVLVADATSTDGTPEIVLSFRDRLNVSVIRGGMPSVGRNQGAAQADTPYILFLDADIELADPSLVRRCLERAQGKNLQCVTTNISCHDGSWLDKVFYAGCDFSQYLSYLHRPFATGMFMLFERKKFWELGGFHEQILFAEDYRLSQQVERKRFAIVRGGVYTTNRRFQKMGHLRVGWLFLKTAMNYGNEKYFLRDHKYWAEPNGLPRA</sequence>
<proteinExistence type="predicted"/>
<dbReference type="InterPro" id="IPR001173">
    <property type="entry name" value="Glyco_trans_2-like"/>
</dbReference>
<organism evidence="7 8">
    <name type="scientific">Candidatus Sulfotelmatobacter kueseliae</name>
    <dbReference type="NCBI Taxonomy" id="2042962"/>
    <lineage>
        <taxon>Bacteria</taxon>
        <taxon>Pseudomonadati</taxon>
        <taxon>Acidobacteriota</taxon>
        <taxon>Terriglobia</taxon>
        <taxon>Terriglobales</taxon>
        <taxon>Candidatus Korobacteraceae</taxon>
        <taxon>Candidatus Sulfotelmatobacter</taxon>
    </lineage>
</organism>
<dbReference type="EMBL" id="OMOD01000156">
    <property type="protein sequence ID" value="SPF45721.1"/>
    <property type="molecule type" value="Genomic_DNA"/>
</dbReference>
<evidence type="ECO:0000256" key="1">
    <source>
        <dbReference type="ARBA" id="ARBA00004236"/>
    </source>
</evidence>
<dbReference type="GO" id="GO:0016757">
    <property type="term" value="F:glycosyltransferase activity"/>
    <property type="evidence" value="ECO:0007669"/>
    <property type="project" value="UniProtKB-KW"/>
</dbReference>
<accession>A0A2U3L1E1</accession>
<dbReference type="InterPro" id="IPR029044">
    <property type="entry name" value="Nucleotide-diphossugar_trans"/>
</dbReference>
<reference evidence="8" key="1">
    <citation type="submission" date="2018-02" db="EMBL/GenBank/DDBJ databases">
        <authorList>
            <person name="Hausmann B."/>
        </authorList>
    </citation>
    <scope>NUCLEOTIDE SEQUENCE [LARGE SCALE GENOMIC DNA]</scope>
    <source>
        <strain evidence="8">Peat soil MAG SbA1</strain>
    </source>
</reference>